<dbReference type="Gene3D" id="3.30.710.10">
    <property type="entry name" value="Potassium Channel Kv1.1, Chain A"/>
    <property type="match status" value="1"/>
</dbReference>
<feature type="domain" description="C2H2-type" evidence="6">
    <location>
        <begin position="338"/>
        <end position="365"/>
    </location>
</feature>
<sequence length="389" mass="43742">MTSHQTLSLRWNDFPSHIASAFESLLYKEDLVDVTIYCEGRKIRAHKILLSACSSYFKDIFKENPSQHPIIIFKNVNYTDMYNLIKFMYKGEVQVPQESLASLLQTAKKLSVRGLSVPDVEEQKLPTTIQDPSTSMLAQKILQTHSRTMNNATITTDRVCFALPSEPIFSAHMKTESTVSQQLNNELLPIPTEDLTTALGSSAVPQAPQQEQQQQTTSTKKNPHQSTAATQTPTTDQEQHQHQQTNFLAQSSTELINVGDGLATTSSESNAYTQMDDFEMTCEDFANQFESEQPSNYEIEIVDMDSNNTCLDEDEEASTQTIQDLISLTTKKALKKKYKCNICFKSFVACKSLSMHIATHSGRTKCNICGLVLSRTANLKRHIRLKHEP</sequence>
<feature type="compositionally biased region" description="Low complexity" evidence="4">
    <location>
        <begin position="205"/>
        <end position="215"/>
    </location>
</feature>
<dbReference type="EnsemblMetazoa" id="AFUN000096-RA">
    <property type="protein sequence ID" value="AFUN000096-PA"/>
    <property type="gene ID" value="AFUN000096"/>
</dbReference>
<evidence type="ECO:0000259" key="5">
    <source>
        <dbReference type="PROSITE" id="PS50097"/>
    </source>
</evidence>
<dbReference type="PROSITE" id="PS50157">
    <property type="entry name" value="ZINC_FINGER_C2H2_2"/>
    <property type="match status" value="2"/>
</dbReference>
<dbReference type="PROSITE" id="PS00028">
    <property type="entry name" value="ZINC_FINGER_C2H2_1"/>
    <property type="match status" value="2"/>
</dbReference>
<accession>A0A182R1Q7</accession>
<keyword evidence="3" id="KW-0479">Metal-binding</keyword>
<feature type="domain" description="BTB" evidence="5">
    <location>
        <begin position="32"/>
        <end position="97"/>
    </location>
</feature>
<evidence type="ECO:0000256" key="2">
    <source>
        <dbReference type="ARBA" id="ARBA00023242"/>
    </source>
</evidence>
<name>A0A182R1Q7_ANOFN</name>
<dbReference type="GO" id="GO:0048666">
    <property type="term" value="P:neuron development"/>
    <property type="evidence" value="ECO:0007669"/>
    <property type="project" value="UniProtKB-ARBA"/>
</dbReference>
<dbReference type="GO" id="GO:0005634">
    <property type="term" value="C:nucleus"/>
    <property type="evidence" value="ECO:0007669"/>
    <property type="project" value="UniProtKB-SubCell"/>
</dbReference>
<protein>
    <recommendedName>
        <fullName evidence="8">BTB domain-containing protein</fullName>
    </recommendedName>
</protein>
<dbReference type="InterPro" id="IPR013087">
    <property type="entry name" value="Znf_C2H2_type"/>
</dbReference>
<evidence type="ECO:0000259" key="6">
    <source>
        <dbReference type="PROSITE" id="PS50157"/>
    </source>
</evidence>
<dbReference type="InterPro" id="IPR051095">
    <property type="entry name" value="Dros_DevTransReg"/>
</dbReference>
<dbReference type="STRING" id="62324.A0A182R1Q7"/>
<dbReference type="GO" id="GO:0048513">
    <property type="term" value="P:animal organ development"/>
    <property type="evidence" value="ECO:0007669"/>
    <property type="project" value="UniProtKB-ARBA"/>
</dbReference>
<dbReference type="InterPro" id="IPR011333">
    <property type="entry name" value="SKP1/BTB/POZ_sf"/>
</dbReference>
<feature type="domain" description="C2H2-type" evidence="6">
    <location>
        <begin position="364"/>
        <end position="389"/>
    </location>
</feature>
<dbReference type="InterPro" id="IPR036236">
    <property type="entry name" value="Znf_C2H2_sf"/>
</dbReference>
<feature type="compositionally biased region" description="Polar residues" evidence="4">
    <location>
        <begin position="216"/>
        <end position="229"/>
    </location>
</feature>
<organism evidence="7">
    <name type="scientific">Anopheles funestus</name>
    <name type="common">African malaria mosquito</name>
    <dbReference type="NCBI Taxonomy" id="62324"/>
    <lineage>
        <taxon>Eukaryota</taxon>
        <taxon>Metazoa</taxon>
        <taxon>Ecdysozoa</taxon>
        <taxon>Arthropoda</taxon>
        <taxon>Hexapoda</taxon>
        <taxon>Insecta</taxon>
        <taxon>Pterygota</taxon>
        <taxon>Neoptera</taxon>
        <taxon>Endopterygota</taxon>
        <taxon>Diptera</taxon>
        <taxon>Nematocera</taxon>
        <taxon>Culicoidea</taxon>
        <taxon>Culicidae</taxon>
        <taxon>Anophelinae</taxon>
        <taxon>Anopheles</taxon>
    </lineage>
</organism>
<dbReference type="FunFam" id="3.30.710.10:FF:000218">
    <property type="entry name" value="Lolal-like protein"/>
    <property type="match status" value="1"/>
</dbReference>
<dbReference type="SMART" id="SM00225">
    <property type="entry name" value="BTB"/>
    <property type="match status" value="1"/>
</dbReference>
<dbReference type="VEuPathDB" id="VectorBase:AFUN2_014643"/>
<dbReference type="SUPFAM" id="SSF54695">
    <property type="entry name" value="POZ domain"/>
    <property type="match status" value="1"/>
</dbReference>
<keyword evidence="3" id="KW-0863">Zinc-finger</keyword>
<dbReference type="VEuPathDB" id="VectorBase:AFUN000096"/>
<evidence type="ECO:0000256" key="3">
    <source>
        <dbReference type="PROSITE-ProRule" id="PRU00042"/>
    </source>
</evidence>
<keyword evidence="3" id="KW-0862">Zinc</keyword>
<dbReference type="GO" id="GO:0008270">
    <property type="term" value="F:zinc ion binding"/>
    <property type="evidence" value="ECO:0007669"/>
    <property type="project" value="UniProtKB-KW"/>
</dbReference>
<dbReference type="SMART" id="SM00355">
    <property type="entry name" value="ZnF_C2H2"/>
    <property type="match status" value="2"/>
</dbReference>
<dbReference type="GO" id="GO:0003006">
    <property type="term" value="P:developmental process involved in reproduction"/>
    <property type="evidence" value="ECO:0007669"/>
    <property type="project" value="UniProtKB-ARBA"/>
</dbReference>
<evidence type="ECO:0000313" key="7">
    <source>
        <dbReference type="EnsemblMetazoa" id="AFUN000096-PA"/>
    </source>
</evidence>
<dbReference type="Pfam" id="PF00651">
    <property type="entry name" value="BTB"/>
    <property type="match status" value="1"/>
</dbReference>
<feature type="region of interest" description="Disordered" evidence="4">
    <location>
        <begin position="203"/>
        <end position="244"/>
    </location>
</feature>
<dbReference type="PROSITE" id="PS50097">
    <property type="entry name" value="BTB"/>
    <property type="match status" value="1"/>
</dbReference>
<dbReference type="AlphaFoldDB" id="A0A182R1Q7"/>
<evidence type="ECO:0000256" key="1">
    <source>
        <dbReference type="ARBA" id="ARBA00004123"/>
    </source>
</evidence>
<dbReference type="SUPFAM" id="SSF57667">
    <property type="entry name" value="beta-beta-alpha zinc fingers"/>
    <property type="match status" value="1"/>
</dbReference>
<dbReference type="Gene3D" id="3.30.160.60">
    <property type="entry name" value="Classic Zinc Finger"/>
    <property type="match status" value="1"/>
</dbReference>
<evidence type="ECO:0000256" key="4">
    <source>
        <dbReference type="SAM" id="MobiDB-lite"/>
    </source>
</evidence>
<dbReference type="InterPro" id="IPR000210">
    <property type="entry name" value="BTB/POZ_dom"/>
</dbReference>
<dbReference type="GO" id="GO:0006357">
    <property type="term" value="P:regulation of transcription by RNA polymerase II"/>
    <property type="evidence" value="ECO:0007669"/>
    <property type="project" value="TreeGrafter"/>
</dbReference>
<keyword evidence="2" id="KW-0539">Nucleus</keyword>
<dbReference type="PANTHER" id="PTHR23110">
    <property type="entry name" value="BTB DOMAIN TRANSCRIPTION FACTOR"/>
    <property type="match status" value="1"/>
</dbReference>
<comment type="subcellular location">
    <subcellularLocation>
        <location evidence="1">Nucleus</location>
    </subcellularLocation>
</comment>
<proteinExistence type="predicted"/>
<dbReference type="Pfam" id="PF00096">
    <property type="entry name" value="zf-C2H2"/>
    <property type="match status" value="2"/>
</dbReference>
<evidence type="ECO:0008006" key="8">
    <source>
        <dbReference type="Google" id="ProtNLM"/>
    </source>
</evidence>
<dbReference type="CDD" id="cd18315">
    <property type="entry name" value="BTB_POZ_BAB-like"/>
    <property type="match status" value="1"/>
</dbReference>
<dbReference type="PANTHER" id="PTHR23110:SF106">
    <property type="entry name" value="FI01104P"/>
    <property type="match status" value="1"/>
</dbReference>
<reference evidence="7" key="1">
    <citation type="submission" date="2020-05" db="UniProtKB">
        <authorList>
            <consortium name="EnsemblMetazoa"/>
        </authorList>
    </citation>
    <scope>IDENTIFICATION</scope>
    <source>
        <strain evidence="7">FUMOZ</strain>
    </source>
</reference>